<evidence type="ECO:0000259" key="1">
    <source>
        <dbReference type="Pfam" id="PF21847"/>
    </source>
</evidence>
<evidence type="ECO:0000313" key="2">
    <source>
        <dbReference type="EMBL" id="AFQ28158.1"/>
    </source>
</evidence>
<dbReference type="InterPro" id="IPR054201">
    <property type="entry name" value="DUF6906"/>
</dbReference>
<organism evidence="2 3">
    <name type="scientific">Bacillus thuringiensis HD-789</name>
    <dbReference type="NCBI Taxonomy" id="1217737"/>
    <lineage>
        <taxon>Bacteria</taxon>
        <taxon>Bacillati</taxon>
        <taxon>Bacillota</taxon>
        <taxon>Bacilli</taxon>
        <taxon>Bacillales</taxon>
        <taxon>Bacillaceae</taxon>
        <taxon>Bacillus</taxon>
        <taxon>Bacillus cereus group</taxon>
    </lineage>
</organism>
<dbReference type="Proteomes" id="UP000005257">
    <property type="component" value="Chromosome"/>
</dbReference>
<dbReference type="KEGG" id="btn:BTF1_19945"/>
<dbReference type="Pfam" id="PF21847">
    <property type="entry name" value="DUF6906"/>
    <property type="match status" value="1"/>
</dbReference>
<reference evidence="2 3" key="1">
    <citation type="journal article" date="2013" name="Genome Announc.">
        <title>Complete Genome Sequence of Bacillus thuringiensis Serovar Israelensis Strain HD-789.</title>
        <authorList>
            <person name="Doggett N.A."/>
            <person name="Stubben C.J."/>
            <person name="Chertkov O."/>
            <person name="Bruce D.C."/>
            <person name="Detter J.C."/>
            <person name="Johnson S.L."/>
            <person name="Han C.S."/>
        </authorList>
    </citation>
    <scope>NUCLEOTIDE SEQUENCE [LARGE SCALE GENOMIC DNA]</scope>
    <source>
        <strain evidence="2 3">HD-789</strain>
    </source>
</reference>
<proteinExistence type="predicted"/>
<dbReference type="AlphaFoldDB" id="A0A9W3JRB2"/>
<feature type="domain" description="DUF6906" evidence="1">
    <location>
        <begin position="1"/>
        <end position="49"/>
    </location>
</feature>
<accession>A0A9W3JRB2</accession>
<name>A0A9W3JRB2_BACTU</name>
<evidence type="ECO:0000313" key="3">
    <source>
        <dbReference type="Proteomes" id="UP000005257"/>
    </source>
</evidence>
<protein>
    <recommendedName>
        <fullName evidence="1">DUF6906 domain-containing protein</fullName>
    </recommendedName>
</protein>
<dbReference type="EMBL" id="CP003763">
    <property type="protein sequence ID" value="AFQ28158.1"/>
    <property type="molecule type" value="Genomic_DNA"/>
</dbReference>
<dbReference type="RefSeq" id="WP_000788379.1">
    <property type="nucleotide sequence ID" value="NC_018508.1"/>
</dbReference>
<sequence>MKNGKKPSKREKVRIASYKLNPENWLIFKKTDGQLHLLHRNTFATRVIPNL</sequence>
<gene>
    <name evidence="2" type="ORF">BTF1_19945</name>
</gene>